<dbReference type="InterPro" id="IPR038666">
    <property type="entry name" value="SSP1_head-tail_sf"/>
</dbReference>
<sequence length="130" mass="14227">MHPLRGRSADQPQAAEAVVSAAGGRNFRVAFDEPIATPNGQGGQLMGWTERLHAYARIMWLRGSETVIAARLAGRQPAVVVIPSSTIARLITTEWRMRDVRSGDVFNIRTMVESDDRADIELTVEKGVAV</sequence>
<evidence type="ECO:0000313" key="3">
    <source>
        <dbReference type="Proteomes" id="UP000196640"/>
    </source>
</evidence>
<dbReference type="Pfam" id="PF05521">
    <property type="entry name" value="Phage_HCP"/>
    <property type="match status" value="1"/>
</dbReference>
<dbReference type="EMBL" id="NIPX01000048">
    <property type="protein sequence ID" value="OWJ81081.1"/>
    <property type="molecule type" value="Genomic_DNA"/>
</dbReference>
<dbReference type="EMBL" id="NIPV01000118">
    <property type="protein sequence ID" value="OWJ70993.1"/>
    <property type="molecule type" value="Genomic_DNA"/>
</dbReference>
<dbReference type="OrthoDB" id="7998779at2"/>
<dbReference type="Proteomes" id="UP000196640">
    <property type="component" value="Unassembled WGS sequence"/>
</dbReference>
<protein>
    <submittedName>
        <fullName evidence="2">Phage head-tail adapter protein</fullName>
    </submittedName>
</protein>
<organism evidence="2 3">
    <name type="scientific">Haematobacter missouriensis</name>
    <dbReference type="NCBI Taxonomy" id="366616"/>
    <lineage>
        <taxon>Bacteria</taxon>
        <taxon>Pseudomonadati</taxon>
        <taxon>Pseudomonadota</taxon>
        <taxon>Alphaproteobacteria</taxon>
        <taxon>Rhodobacterales</taxon>
        <taxon>Paracoccaceae</taxon>
        <taxon>Haematobacter</taxon>
    </lineage>
</organism>
<gene>
    <name evidence="2" type="ORF">CDV52_19565</name>
    <name evidence="1" type="ORF">CDV53_19800</name>
</gene>
<dbReference type="Proteomes" id="UP000214673">
    <property type="component" value="Unassembled WGS sequence"/>
</dbReference>
<evidence type="ECO:0000313" key="1">
    <source>
        <dbReference type="EMBL" id="OWJ70993.1"/>
    </source>
</evidence>
<dbReference type="InterPro" id="IPR008767">
    <property type="entry name" value="Phage_SPP1_head-tail_adaptor"/>
</dbReference>
<dbReference type="STRING" id="366616.CG51_17890"/>
<name>A0A212AHV7_9RHOB</name>
<evidence type="ECO:0000313" key="2">
    <source>
        <dbReference type="EMBL" id="OWJ81081.1"/>
    </source>
</evidence>
<keyword evidence="4" id="KW-1185">Reference proteome</keyword>
<comment type="caution">
    <text evidence="2">The sequence shown here is derived from an EMBL/GenBank/DDBJ whole genome shotgun (WGS) entry which is preliminary data.</text>
</comment>
<dbReference type="AlphaFoldDB" id="A0A212AHV7"/>
<accession>A0A212AHV7</accession>
<reference evidence="3 4" key="1">
    <citation type="submission" date="2016-11" db="EMBL/GenBank/DDBJ databases">
        <title>Comparison of Traditional DNA-DNA Hybridization with In Silico Genomic Analysis.</title>
        <authorList>
            <person name="Nicholson A.C."/>
            <person name="Sammons S."/>
            <person name="Humrighouse B.W."/>
            <person name="Graziano J."/>
            <person name="Lasker B."/>
            <person name="Whitney A.M."/>
            <person name="Mcquiston J.R."/>
        </authorList>
    </citation>
    <scope>NUCLEOTIDE SEQUENCE [LARGE SCALE GENOMIC DNA]</scope>
    <source>
        <strain evidence="1 4">H1892</strain>
        <strain evidence="2 3">H2381</strain>
    </source>
</reference>
<proteinExistence type="predicted"/>
<dbReference type="Gene3D" id="2.40.10.270">
    <property type="entry name" value="Bacteriophage SPP1 head-tail adaptor protein"/>
    <property type="match status" value="1"/>
</dbReference>
<evidence type="ECO:0000313" key="4">
    <source>
        <dbReference type="Proteomes" id="UP000214673"/>
    </source>
</evidence>